<comment type="similarity">
    <text evidence="7">Belongs to the Omp25/RopB family.</text>
</comment>
<dbReference type="Gene3D" id="2.40.160.20">
    <property type="match status" value="1"/>
</dbReference>
<evidence type="ECO:0000256" key="8">
    <source>
        <dbReference type="SAM" id="SignalP"/>
    </source>
</evidence>
<keyword evidence="5" id="KW-0472">Membrane</keyword>
<organism evidence="10">
    <name type="scientific">Brucella pituitosa</name>
    <dbReference type="NCBI Taxonomy" id="571256"/>
    <lineage>
        <taxon>Bacteria</taxon>
        <taxon>Pseudomonadati</taxon>
        <taxon>Pseudomonadota</taxon>
        <taxon>Alphaproteobacteria</taxon>
        <taxon>Hyphomicrobiales</taxon>
        <taxon>Brucellaceae</taxon>
        <taxon>Brucella/Ochrobactrum group</taxon>
        <taxon>Brucella</taxon>
    </lineage>
</organism>
<evidence type="ECO:0000256" key="2">
    <source>
        <dbReference type="ARBA" id="ARBA00022452"/>
    </source>
</evidence>
<comment type="caution">
    <text evidence="10">The sequence shown here is derived from an EMBL/GenBank/DDBJ whole genome shotgun (WGS) entry which is preliminary data.</text>
</comment>
<dbReference type="InterPro" id="IPR027385">
    <property type="entry name" value="Beta-barrel_OMP"/>
</dbReference>
<accession>A0A643F2N1</accession>
<dbReference type="PANTHER" id="PTHR34001:SF3">
    <property type="entry name" value="BLL7405 PROTEIN"/>
    <property type="match status" value="1"/>
</dbReference>
<dbReference type="NCBIfam" id="TIGR01414">
    <property type="entry name" value="autotrans_barl"/>
    <property type="match status" value="1"/>
</dbReference>
<sequence length="228" mass="24541">MKKFLILGSSILLATLTTGAYAADPISAPEPAPSFAVPAFNWSGAYIGGQIDYSMMKGKFSYANFPEAKGTAKGFLGGLYTGYNFDVGNNVILGAELDFTAAFNNKAKENDASGYAAYATTQIRWTGATRARVGYAVDRFLPYIAGGVALGGIKDTVTTNNSSFTSDKTRAGWTIGGGVDYAATDNLVLRLEYRYTDFGKQNFNLNNSTNYSRKLSTNDIRIGIAYKF</sequence>
<evidence type="ECO:0000256" key="4">
    <source>
        <dbReference type="ARBA" id="ARBA00022729"/>
    </source>
</evidence>
<gene>
    <name evidence="10" type="ORF">F7Q93_06190</name>
</gene>
<dbReference type="InterPro" id="IPR006315">
    <property type="entry name" value="OM_autotransptr_brl_dom"/>
</dbReference>
<dbReference type="InterPro" id="IPR011250">
    <property type="entry name" value="OMP/PagP_B-barrel"/>
</dbReference>
<keyword evidence="3" id="KW-0812">Transmembrane</keyword>
<evidence type="ECO:0000256" key="5">
    <source>
        <dbReference type="ARBA" id="ARBA00023136"/>
    </source>
</evidence>
<feature type="chain" id="PRO_5024880781" evidence="8">
    <location>
        <begin position="23"/>
        <end position="228"/>
    </location>
</feature>
<proteinExistence type="inferred from homology"/>
<dbReference type="RefSeq" id="WP_128092816.1">
    <property type="nucleotide sequence ID" value="NZ_JBHEEN010000003.1"/>
</dbReference>
<evidence type="ECO:0000259" key="9">
    <source>
        <dbReference type="Pfam" id="PF13505"/>
    </source>
</evidence>
<feature type="domain" description="Outer membrane protein beta-barrel" evidence="9">
    <location>
        <begin position="32"/>
        <end position="228"/>
    </location>
</feature>
<comment type="subcellular location">
    <subcellularLocation>
        <location evidence="1">Cell outer membrane</location>
    </subcellularLocation>
</comment>
<dbReference type="AlphaFoldDB" id="A0A643F2N1"/>
<dbReference type="EMBL" id="VZPE01000002">
    <property type="protein sequence ID" value="KAB0572421.1"/>
    <property type="molecule type" value="Genomic_DNA"/>
</dbReference>
<evidence type="ECO:0000256" key="3">
    <source>
        <dbReference type="ARBA" id="ARBA00022692"/>
    </source>
</evidence>
<reference evidence="10" key="1">
    <citation type="submission" date="2019-09" db="EMBL/GenBank/DDBJ databases">
        <title>Draft genome sequences of 48 bacterial type strains from the CCUG.</title>
        <authorList>
            <person name="Tunovic T."/>
            <person name="Pineiro-Iglesias B."/>
            <person name="Unosson C."/>
            <person name="Inganas E."/>
            <person name="Ohlen M."/>
            <person name="Cardew S."/>
            <person name="Jensie-Markopoulos S."/>
            <person name="Salva-Serra F."/>
            <person name="Jaen-Luchoro D."/>
            <person name="Karlsson R."/>
            <person name="Svensson-Stadler L."/>
            <person name="Chun J."/>
            <person name="Moore E."/>
        </authorList>
    </citation>
    <scope>NUCLEOTIDE SEQUENCE</scope>
    <source>
        <strain evidence="10">CCUG 50899</strain>
    </source>
</reference>
<evidence type="ECO:0000256" key="7">
    <source>
        <dbReference type="ARBA" id="ARBA00038306"/>
    </source>
</evidence>
<feature type="signal peptide" evidence="8">
    <location>
        <begin position="1"/>
        <end position="22"/>
    </location>
</feature>
<evidence type="ECO:0000256" key="6">
    <source>
        <dbReference type="ARBA" id="ARBA00023237"/>
    </source>
</evidence>
<evidence type="ECO:0000256" key="1">
    <source>
        <dbReference type="ARBA" id="ARBA00004442"/>
    </source>
</evidence>
<keyword evidence="6" id="KW-0998">Cell outer membrane</keyword>
<dbReference type="Pfam" id="PF13505">
    <property type="entry name" value="OMP_b-brl"/>
    <property type="match status" value="1"/>
</dbReference>
<name>A0A643F2N1_9HYPH</name>
<protein>
    <submittedName>
        <fullName evidence="10">Porin family protein</fullName>
    </submittedName>
</protein>
<dbReference type="SUPFAM" id="SSF56925">
    <property type="entry name" value="OMPA-like"/>
    <property type="match status" value="1"/>
</dbReference>
<dbReference type="PANTHER" id="PTHR34001">
    <property type="entry name" value="BLL7405 PROTEIN"/>
    <property type="match status" value="1"/>
</dbReference>
<keyword evidence="2" id="KW-1134">Transmembrane beta strand</keyword>
<dbReference type="InterPro" id="IPR051692">
    <property type="entry name" value="OMP-like"/>
</dbReference>
<dbReference type="GO" id="GO:0009279">
    <property type="term" value="C:cell outer membrane"/>
    <property type="evidence" value="ECO:0007669"/>
    <property type="project" value="UniProtKB-SubCell"/>
</dbReference>
<keyword evidence="4 8" id="KW-0732">Signal</keyword>
<evidence type="ECO:0000313" key="10">
    <source>
        <dbReference type="EMBL" id="KAB0572421.1"/>
    </source>
</evidence>